<protein>
    <submittedName>
        <fullName evidence="2">Uncharacterized protein</fullName>
    </submittedName>
</protein>
<dbReference type="AlphaFoldDB" id="A0A409Y534"/>
<feature type="transmembrane region" description="Helical" evidence="1">
    <location>
        <begin position="294"/>
        <end position="321"/>
    </location>
</feature>
<sequence>MSFWQPQPSTGVLGSVIVSWQTAGGRRRGFFLSPNSTQHYPDAVCPPSTRPLHPKSEGPQTLGIPMPAMLLLLRNRLRRNSTLHNIRACMVHNITLLALTFREQKGKRILRAGMLPATTTRAAWISAVLLAVCWCATIAVLLVSCAGVLEDGRKRRSYQKVMPWLEWIFASFEVVTLGAFVIGSVKERRAVLASASSPASGQWDALATTPYVHPAPDLARENQRLLKVSMCLSTIILAFSLSASGLFSLWVSPITFILCMAHHITLLRLSSKEQSGQGTVDVGNMQLPAIASKASIYCAFIFAFLWCIAIFILLFFCIFIISGRGLFQITGYRAVVPWFEWVFASVEVLVLLKFGVSAIRERKAVLRWDRGQRQWTGLTRVESTNYGGVA</sequence>
<keyword evidence="1" id="KW-0812">Transmembrane</keyword>
<dbReference type="Proteomes" id="UP000284706">
    <property type="component" value="Unassembled WGS sequence"/>
</dbReference>
<feature type="transmembrane region" description="Helical" evidence="1">
    <location>
        <begin position="161"/>
        <end position="182"/>
    </location>
</feature>
<keyword evidence="1" id="KW-1133">Transmembrane helix</keyword>
<evidence type="ECO:0000313" key="2">
    <source>
        <dbReference type="EMBL" id="PPQ98078.1"/>
    </source>
</evidence>
<accession>A0A409Y534</accession>
<reference evidence="2 3" key="1">
    <citation type="journal article" date="2018" name="Evol. Lett.">
        <title>Horizontal gene cluster transfer increased hallucinogenic mushroom diversity.</title>
        <authorList>
            <person name="Reynolds H.T."/>
            <person name="Vijayakumar V."/>
            <person name="Gluck-Thaler E."/>
            <person name="Korotkin H.B."/>
            <person name="Matheny P.B."/>
            <person name="Slot J.C."/>
        </authorList>
    </citation>
    <scope>NUCLEOTIDE SEQUENCE [LARGE SCALE GENOMIC DNA]</scope>
    <source>
        <strain evidence="2 3">SRW20</strain>
    </source>
</reference>
<gene>
    <name evidence="2" type="ORF">CVT26_003304</name>
</gene>
<organism evidence="2 3">
    <name type="scientific">Gymnopilus dilepis</name>
    <dbReference type="NCBI Taxonomy" id="231916"/>
    <lineage>
        <taxon>Eukaryota</taxon>
        <taxon>Fungi</taxon>
        <taxon>Dikarya</taxon>
        <taxon>Basidiomycota</taxon>
        <taxon>Agaricomycotina</taxon>
        <taxon>Agaricomycetes</taxon>
        <taxon>Agaricomycetidae</taxon>
        <taxon>Agaricales</taxon>
        <taxon>Agaricineae</taxon>
        <taxon>Hymenogastraceae</taxon>
        <taxon>Gymnopilus</taxon>
    </lineage>
</organism>
<keyword evidence="1" id="KW-0472">Membrane</keyword>
<proteinExistence type="predicted"/>
<evidence type="ECO:0000256" key="1">
    <source>
        <dbReference type="SAM" id="Phobius"/>
    </source>
</evidence>
<name>A0A409Y534_9AGAR</name>
<feature type="transmembrane region" description="Helical" evidence="1">
    <location>
        <begin position="122"/>
        <end position="149"/>
    </location>
</feature>
<comment type="caution">
    <text evidence="2">The sequence shown here is derived from an EMBL/GenBank/DDBJ whole genome shotgun (WGS) entry which is preliminary data.</text>
</comment>
<keyword evidence="3" id="KW-1185">Reference proteome</keyword>
<dbReference type="InParanoid" id="A0A409Y534"/>
<feature type="transmembrane region" description="Helical" evidence="1">
    <location>
        <begin position="341"/>
        <end position="359"/>
    </location>
</feature>
<dbReference type="EMBL" id="NHYE01001149">
    <property type="protein sequence ID" value="PPQ98078.1"/>
    <property type="molecule type" value="Genomic_DNA"/>
</dbReference>
<evidence type="ECO:0000313" key="3">
    <source>
        <dbReference type="Proteomes" id="UP000284706"/>
    </source>
</evidence>